<dbReference type="PANTHER" id="PTHR35088">
    <property type="entry name" value="COILED-COIL DOMAIN-CONTAINING PROTEIN 178"/>
    <property type="match status" value="1"/>
</dbReference>
<dbReference type="AlphaFoldDB" id="A0A9D3XBR3"/>
<organism evidence="1 2">
    <name type="scientific">Mauremys mutica</name>
    <name type="common">yellowpond turtle</name>
    <dbReference type="NCBI Taxonomy" id="74926"/>
    <lineage>
        <taxon>Eukaryota</taxon>
        <taxon>Metazoa</taxon>
        <taxon>Chordata</taxon>
        <taxon>Craniata</taxon>
        <taxon>Vertebrata</taxon>
        <taxon>Euteleostomi</taxon>
        <taxon>Archelosauria</taxon>
        <taxon>Testudinata</taxon>
        <taxon>Testudines</taxon>
        <taxon>Cryptodira</taxon>
        <taxon>Durocryptodira</taxon>
        <taxon>Testudinoidea</taxon>
        <taxon>Geoemydidae</taxon>
        <taxon>Geoemydinae</taxon>
        <taxon>Mauremys</taxon>
    </lineage>
</organism>
<name>A0A9D3XBR3_9SAUR</name>
<keyword evidence="2" id="KW-1185">Reference proteome</keyword>
<protein>
    <submittedName>
        <fullName evidence="1">Uncharacterized protein</fullName>
    </submittedName>
</protein>
<dbReference type="EMBL" id="JAHDVG010000474">
    <property type="protein sequence ID" value="KAH1177574.1"/>
    <property type="molecule type" value="Genomic_DNA"/>
</dbReference>
<sequence>MYCEGHRLHLDIHIVDVVADYLLKLVSDQLYASIPGECLSKYYHLWVAQQLKELSVLQSRMHRALVEYFKQRGLYSQAGLAKFQAASHENAQKILAVQGELSKTIQHITAFLHSLTDGSSTEDDNANNQCLLDAEVKDKKSHTVQITV</sequence>
<comment type="caution">
    <text evidence="1">The sequence shown here is derived from an EMBL/GenBank/DDBJ whole genome shotgun (WGS) entry which is preliminary data.</text>
</comment>
<dbReference type="Proteomes" id="UP000827986">
    <property type="component" value="Unassembled WGS sequence"/>
</dbReference>
<proteinExistence type="predicted"/>
<evidence type="ECO:0000313" key="2">
    <source>
        <dbReference type="Proteomes" id="UP000827986"/>
    </source>
</evidence>
<reference evidence="1" key="1">
    <citation type="submission" date="2021-09" db="EMBL/GenBank/DDBJ databases">
        <title>The genome of Mauremys mutica provides insights into the evolution of semi-aquatic lifestyle.</title>
        <authorList>
            <person name="Gong S."/>
            <person name="Gao Y."/>
        </authorList>
    </citation>
    <scope>NUCLEOTIDE SEQUENCE</scope>
    <source>
        <strain evidence="1">MM-2020</strain>
        <tissue evidence="1">Muscle</tissue>
    </source>
</reference>
<accession>A0A9D3XBR3</accession>
<evidence type="ECO:0000313" key="1">
    <source>
        <dbReference type="EMBL" id="KAH1177574.1"/>
    </source>
</evidence>
<dbReference type="PANTHER" id="PTHR35088:SF1">
    <property type="entry name" value="COILED-COIL DOMAIN-CONTAINING PROTEIN 178"/>
    <property type="match status" value="1"/>
</dbReference>
<dbReference type="InterPro" id="IPR038826">
    <property type="entry name" value="CCDC178"/>
</dbReference>
<gene>
    <name evidence="1" type="ORF">KIL84_011276</name>
</gene>